<dbReference type="Gene3D" id="3.40.50.720">
    <property type="entry name" value="NAD(P)-binding Rossmann-like Domain"/>
    <property type="match status" value="1"/>
</dbReference>
<dbReference type="GO" id="GO:0006740">
    <property type="term" value="P:NADPH regeneration"/>
    <property type="evidence" value="ECO:0007669"/>
    <property type="project" value="TreeGrafter"/>
</dbReference>
<dbReference type="Gene3D" id="3.30.360.10">
    <property type="entry name" value="Dihydrodipicolinate Reductase, domain 2"/>
    <property type="match status" value="1"/>
</dbReference>
<name>A0A7S0BY04_9STRA</name>
<accession>A0A7S0BY04</accession>
<evidence type="ECO:0000256" key="1">
    <source>
        <dbReference type="ARBA" id="ARBA00023002"/>
    </source>
</evidence>
<dbReference type="InterPro" id="IPR000683">
    <property type="entry name" value="Gfo/Idh/MocA-like_OxRdtase_N"/>
</dbReference>
<dbReference type="GO" id="GO:0005737">
    <property type="term" value="C:cytoplasm"/>
    <property type="evidence" value="ECO:0007669"/>
    <property type="project" value="TreeGrafter"/>
</dbReference>
<reference evidence="3" key="1">
    <citation type="submission" date="2021-01" db="EMBL/GenBank/DDBJ databases">
        <authorList>
            <person name="Corre E."/>
            <person name="Pelletier E."/>
            <person name="Niang G."/>
            <person name="Scheremetjew M."/>
            <person name="Finn R."/>
            <person name="Kale V."/>
            <person name="Holt S."/>
            <person name="Cochrane G."/>
            <person name="Meng A."/>
            <person name="Brown T."/>
            <person name="Cohen L."/>
        </authorList>
    </citation>
    <scope>NUCLEOTIDE SEQUENCE</scope>
    <source>
        <strain evidence="3">CCAP1064/1</strain>
    </source>
</reference>
<proteinExistence type="predicted"/>
<gene>
    <name evidence="3" type="ORF">PINE0816_LOCUS2943</name>
</gene>
<sequence>MENVNVTACVEPFFLNSELCKSVPEAFAKMVSEYSEMGVEFTDSMDKLDKFEKKTICLVAGRTADNPKLFKQCIEKGATCIYLEKPGAPSVKELEEMKAEADSSGVKVYLGYNKNVTPYVTRALELSKNVDGSHVLFCHNNSYKRNELPECFARNSEGMLKNMVIHEMALLVTFFGVTVEKIDKFEVNTNKLFSEKETIWKPNTVLPDPVYMSDFVRVAFKITTKDGNSVSVMADRCGGNVSFAVVKDAKGVEVEKFEVPDAATMIKVDKLCEADPEMMPYFFVQSDDYQELKDRVVSSIEKGVDAKGVATIGIAIEALRLAEYGTEKINAQLDAM</sequence>
<dbReference type="GO" id="GO:0016491">
    <property type="term" value="F:oxidoreductase activity"/>
    <property type="evidence" value="ECO:0007669"/>
    <property type="project" value="UniProtKB-KW"/>
</dbReference>
<organism evidence="3">
    <name type="scientific">Proboscia inermis</name>
    <dbReference type="NCBI Taxonomy" id="420281"/>
    <lineage>
        <taxon>Eukaryota</taxon>
        <taxon>Sar</taxon>
        <taxon>Stramenopiles</taxon>
        <taxon>Ochrophyta</taxon>
        <taxon>Bacillariophyta</taxon>
        <taxon>Coscinodiscophyceae</taxon>
        <taxon>Rhizosoleniophycidae</taxon>
        <taxon>Rhizosoleniales</taxon>
        <taxon>Rhizosoleniaceae</taxon>
        <taxon>Proboscia</taxon>
    </lineage>
</organism>
<keyword evidence="1" id="KW-0560">Oxidoreductase</keyword>
<dbReference type="InterPro" id="IPR036291">
    <property type="entry name" value="NAD(P)-bd_dom_sf"/>
</dbReference>
<evidence type="ECO:0000259" key="2">
    <source>
        <dbReference type="Pfam" id="PF01408"/>
    </source>
</evidence>
<dbReference type="GO" id="GO:0000166">
    <property type="term" value="F:nucleotide binding"/>
    <property type="evidence" value="ECO:0007669"/>
    <property type="project" value="InterPro"/>
</dbReference>
<feature type="domain" description="Gfo/Idh/MocA-like oxidoreductase N-terminal" evidence="2">
    <location>
        <begin position="35"/>
        <end position="112"/>
    </location>
</feature>
<dbReference type="EMBL" id="HBEL01006136">
    <property type="protein sequence ID" value="CAD8406826.1"/>
    <property type="molecule type" value="Transcribed_RNA"/>
</dbReference>
<dbReference type="PANTHER" id="PTHR42840:SF3">
    <property type="entry name" value="BINDING ROSSMANN FOLD OXIDOREDUCTASE, PUTATIVE (AFU_ORTHOLOGUE AFUA_2G10240)-RELATED"/>
    <property type="match status" value="1"/>
</dbReference>
<dbReference type="AlphaFoldDB" id="A0A7S0BY04"/>
<dbReference type="SUPFAM" id="SSF51735">
    <property type="entry name" value="NAD(P)-binding Rossmann-fold domains"/>
    <property type="match status" value="1"/>
</dbReference>
<evidence type="ECO:0000313" key="3">
    <source>
        <dbReference type="EMBL" id="CAD8406826.1"/>
    </source>
</evidence>
<dbReference type="PANTHER" id="PTHR42840">
    <property type="entry name" value="NAD(P)-BINDING ROSSMANN-FOLD SUPERFAMILY PROTEIN-RELATED"/>
    <property type="match status" value="1"/>
</dbReference>
<protein>
    <recommendedName>
        <fullName evidence="2">Gfo/Idh/MocA-like oxidoreductase N-terminal domain-containing protein</fullName>
    </recommendedName>
</protein>
<dbReference type="Pfam" id="PF01408">
    <property type="entry name" value="GFO_IDH_MocA"/>
    <property type="match status" value="1"/>
</dbReference>